<comment type="caution">
    <text evidence="2">The sequence shown here is derived from an EMBL/GenBank/DDBJ whole genome shotgun (WGS) entry which is preliminary data.</text>
</comment>
<dbReference type="PANTHER" id="PTHR42870:SF1">
    <property type="entry name" value="NON-SPECIFIC LIPID-TRANSFER PROTEIN-LIKE 2"/>
    <property type="match status" value="1"/>
</dbReference>
<evidence type="ECO:0000313" key="3">
    <source>
        <dbReference type="Proteomes" id="UP000221538"/>
    </source>
</evidence>
<dbReference type="GO" id="GO:0016746">
    <property type="term" value="F:acyltransferase activity"/>
    <property type="evidence" value="ECO:0007669"/>
    <property type="project" value="InterPro"/>
</dbReference>
<dbReference type="InterPro" id="IPR016039">
    <property type="entry name" value="Thiolase-like"/>
</dbReference>
<organism evidence="2 3">
    <name type="scientific">Sphingobium fuliginis (strain ATCC 27551)</name>
    <dbReference type="NCBI Taxonomy" id="336203"/>
    <lineage>
        <taxon>Bacteria</taxon>
        <taxon>Pseudomonadati</taxon>
        <taxon>Pseudomonadota</taxon>
        <taxon>Alphaproteobacteria</taxon>
        <taxon>Sphingomonadales</taxon>
        <taxon>Sphingomonadaceae</taxon>
        <taxon>Sphingobium</taxon>
    </lineage>
</organism>
<name>A0A292ZB50_SPHSA</name>
<dbReference type="Proteomes" id="UP000221538">
    <property type="component" value="Unassembled WGS sequence"/>
</dbReference>
<proteinExistence type="predicted"/>
<evidence type="ECO:0000259" key="1">
    <source>
        <dbReference type="Pfam" id="PF22691"/>
    </source>
</evidence>
<feature type="domain" description="Thiolase C-terminal" evidence="1">
    <location>
        <begin position="5"/>
        <end position="98"/>
    </location>
</feature>
<reference evidence="2 3" key="2">
    <citation type="journal article" date="2013" name="Environ. Sci. Technol.">
        <title>The 4-tert-butylphenol-utilizing bacterium Sphingobium fuliginis OMI can degrade bisphenols via phenolic ring hydroxylation and meta-cleavage pathway.</title>
        <authorList>
            <person name="Ogata Y."/>
            <person name="Goda S."/>
            <person name="Toyama T."/>
            <person name="Sei K."/>
            <person name="Ike M."/>
        </authorList>
    </citation>
    <scope>NUCLEOTIDE SEQUENCE [LARGE SCALE GENOMIC DNA]</scope>
    <source>
        <strain evidence="2 3">OMI</strain>
    </source>
</reference>
<sequence>MQDNDAFSEIEYYEELGFCAKGDGGKLIDDGTTDFGGAMPVNTSGGLQARGEPLGASHFGQIYELVRQLKGQAEQRQVDGAQVGMAQVFGAWGHCGVTILKAGW</sequence>
<dbReference type="EMBL" id="BEWI01000030">
    <property type="protein sequence ID" value="GAY19995.1"/>
    <property type="molecule type" value="Genomic_DNA"/>
</dbReference>
<dbReference type="Pfam" id="PF22691">
    <property type="entry name" value="Thiolase_C_1"/>
    <property type="match status" value="1"/>
</dbReference>
<gene>
    <name evidence="2" type="ORF">SFOMI_0517</name>
</gene>
<dbReference type="PANTHER" id="PTHR42870">
    <property type="entry name" value="ACETYL-COA C-ACETYLTRANSFERASE"/>
    <property type="match status" value="1"/>
</dbReference>
<dbReference type="Gene3D" id="3.40.47.10">
    <property type="match status" value="1"/>
</dbReference>
<dbReference type="SUPFAM" id="SSF53901">
    <property type="entry name" value="Thiolase-like"/>
    <property type="match status" value="1"/>
</dbReference>
<reference evidence="2 3" key="1">
    <citation type="journal article" date="2013" name="Biodegradation">
        <title>Occurrence of 4-tert-butylphenol (4-t-BP) biodegradation in an aquatic sample caused by the presence of Spirodela polyrrhiza and isolation of a 4-t-BP-utilizing bacterium.</title>
        <authorList>
            <person name="Ogata Y."/>
            <person name="Toyama T."/>
            <person name="Yu N."/>
            <person name="Wang X."/>
            <person name="Sei K."/>
            <person name="Ike M."/>
        </authorList>
    </citation>
    <scope>NUCLEOTIDE SEQUENCE [LARGE SCALE GENOMIC DNA]</scope>
    <source>
        <strain evidence="2 3">OMI</strain>
    </source>
</reference>
<evidence type="ECO:0000313" key="2">
    <source>
        <dbReference type="EMBL" id="GAY19995.1"/>
    </source>
</evidence>
<accession>A0A292ZB50</accession>
<protein>
    <submittedName>
        <fullName evidence="2">3-ketoacyl-CoA thiolase</fullName>
    </submittedName>
</protein>
<dbReference type="AlphaFoldDB" id="A0A292ZB50"/>
<dbReference type="InterPro" id="IPR055140">
    <property type="entry name" value="Thiolase_C_2"/>
</dbReference>